<proteinExistence type="predicted"/>
<accession>A0A2G1MC01</accession>
<protein>
    <submittedName>
        <fullName evidence="3">Uncharacterized protein</fullName>
    </submittedName>
</protein>
<keyword evidence="2" id="KW-0732">Signal</keyword>
<evidence type="ECO:0000256" key="1">
    <source>
        <dbReference type="SAM" id="MobiDB-lite"/>
    </source>
</evidence>
<keyword evidence="4" id="KW-1185">Reference proteome</keyword>
<feature type="region of interest" description="Disordered" evidence="1">
    <location>
        <begin position="42"/>
        <end position="86"/>
    </location>
</feature>
<evidence type="ECO:0000313" key="3">
    <source>
        <dbReference type="EMBL" id="PHP26238.1"/>
    </source>
</evidence>
<sequence length="124" mass="13358">MPFGRYISAIAVLTVLAPDAPAAAQHVYLTQADRGIARITVPQAPPGARRPLVQQPASQPFQNRQPSVVRRTPPPVDAQAEGRVERVASAPGRRDVIFDLNDLRTDLASLPNVREGIRIPGDAP</sequence>
<evidence type="ECO:0000256" key="2">
    <source>
        <dbReference type="SAM" id="SignalP"/>
    </source>
</evidence>
<name>A0A2G1MC01_9RHOB</name>
<organism evidence="3 4">
    <name type="scientific">Limimaricola cinnabarinus</name>
    <dbReference type="NCBI Taxonomy" id="1125964"/>
    <lineage>
        <taxon>Bacteria</taxon>
        <taxon>Pseudomonadati</taxon>
        <taxon>Pseudomonadota</taxon>
        <taxon>Alphaproteobacteria</taxon>
        <taxon>Rhodobacterales</taxon>
        <taxon>Paracoccaceae</taxon>
        <taxon>Limimaricola</taxon>
    </lineage>
</organism>
<dbReference type="AlphaFoldDB" id="A0A2G1MC01"/>
<feature type="signal peptide" evidence="2">
    <location>
        <begin position="1"/>
        <end position="24"/>
    </location>
</feature>
<comment type="caution">
    <text evidence="3">The sequence shown here is derived from an EMBL/GenBank/DDBJ whole genome shotgun (WGS) entry which is preliminary data.</text>
</comment>
<dbReference type="EMBL" id="NQWH01000051">
    <property type="protein sequence ID" value="PHP26238.1"/>
    <property type="molecule type" value="Genomic_DNA"/>
</dbReference>
<reference evidence="3 4" key="1">
    <citation type="submission" date="2017-08" db="EMBL/GenBank/DDBJ databases">
        <title>Draft Genome Sequence of Loktanella cinnabarina Strain XM1, Isolated from Coastal Surface Water.</title>
        <authorList>
            <person name="Ma R."/>
            <person name="Wang J."/>
            <person name="Wang Q."/>
            <person name="Ma Z."/>
            <person name="Li J."/>
            <person name="Chen L."/>
        </authorList>
    </citation>
    <scope>NUCLEOTIDE SEQUENCE [LARGE SCALE GENOMIC DNA]</scope>
    <source>
        <strain evidence="3 4">XM1</strain>
    </source>
</reference>
<feature type="compositionally biased region" description="Polar residues" evidence="1">
    <location>
        <begin position="55"/>
        <end position="66"/>
    </location>
</feature>
<dbReference type="Proteomes" id="UP000221860">
    <property type="component" value="Unassembled WGS sequence"/>
</dbReference>
<evidence type="ECO:0000313" key="4">
    <source>
        <dbReference type="Proteomes" id="UP000221860"/>
    </source>
</evidence>
<gene>
    <name evidence="3" type="ORF">CJ301_17525</name>
</gene>
<feature type="chain" id="PRO_5013619064" evidence="2">
    <location>
        <begin position="25"/>
        <end position="124"/>
    </location>
</feature>
<dbReference type="RefSeq" id="WP_099278645.1">
    <property type="nucleotide sequence ID" value="NZ_KZ304988.1"/>
</dbReference>